<sequence length="215" mass="24933">MLKILLVRHGESLADIEKCHEGRADFPLTEKGELQASLLAKYLKEKYKIDKIICSPLKRAYCTARKIGEEFNLDLIVNDDLMEMNNGLLAGLTFKEAEVKYPLPVGGRKIYDPIPGGESIIEFRMRVEKFWNKFLDKNYKSDEKKCICIIAHGGTISMLNKAIFRLPVDTEIKFPTGDTGFHEWIIKDNERYIIKMNCQEHLCNNIYEKYEIKHI</sequence>
<accession>A0A151APB0</accession>
<dbReference type="EC" id="3.1.3.3" evidence="3"/>
<keyword evidence="3" id="KW-0378">Hydrolase</keyword>
<dbReference type="InterPro" id="IPR029033">
    <property type="entry name" value="His_PPase_superfam"/>
</dbReference>
<name>A0A151APB0_9CLOT</name>
<dbReference type="Gene3D" id="3.40.50.1240">
    <property type="entry name" value="Phosphoglycerate mutase-like"/>
    <property type="match status" value="1"/>
</dbReference>
<dbReference type="GO" id="GO:0016791">
    <property type="term" value="F:phosphatase activity"/>
    <property type="evidence" value="ECO:0007669"/>
    <property type="project" value="TreeGrafter"/>
</dbReference>
<evidence type="ECO:0000256" key="1">
    <source>
        <dbReference type="PIRSR" id="PIRSR613078-1"/>
    </source>
</evidence>
<dbReference type="GO" id="GO:0005737">
    <property type="term" value="C:cytoplasm"/>
    <property type="evidence" value="ECO:0007669"/>
    <property type="project" value="TreeGrafter"/>
</dbReference>
<dbReference type="Pfam" id="PF00300">
    <property type="entry name" value="His_Phos_1"/>
    <property type="match status" value="1"/>
</dbReference>
<dbReference type="STRING" id="1121338.CLTEP_27170"/>
<dbReference type="InterPro" id="IPR013078">
    <property type="entry name" value="His_Pase_superF_clade-1"/>
</dbReference>
<proteinExistence type="predicted"/>
<feature type="binding site" evidence="2">
    <location>
        <position position="59"/>
    </location>
    <ligand>
        <name>substrate</name>
    </ligand>
</feature>
<gene>
    <name evidence="3" type="primary">pspA_2</name>
    <name evidence="3" type="ORF">CLTEP_27170</name>
</gene>
<feature type="active site" description="Tele-phosphohistidine intermediate" evidence="1">
    <location>
        <position position="9"/>
    </location>
</feature>
<dbReference type="CDD" id="cd07067">
    <property type="entry name" value="HP_PGM_like"/>
    <property type="match status" value="1"/>
</dbReference>
<evidence type="ECO:0000313" key="4">
    <source>
        <dbReference type="Proteomes" id="UP000075531"/>
    </source>
</evidence>
<protein>
    <submittedName>
        <fullName evidence="3">Phosphoserine phosphatase 1</fullName>
        <ecNumber evidence="3">3.1.3.3</ecNumber>
    </submittedName>
</protein>
<dbReference type="AlphaFoldDB" id="A0A151APB0"/>
<feature type="active site" description="Proton donor/acceptor" evidence="1">
    <location>
        <position position="83"/>
    </location>
</feature>
<keyword evidence="4" id="KW-1185">Reference proteome</keyword>
<dbReference type="Proteomes" id="UP000075531">
    <property type="component" value="Unassembled WGS sequence"/>
</dbReference>
<dbReference type="SUPFAM" id="SSF53254">
    <property type="entry name" value="Phosphoglycerate mutase-like"/>
    <property type="match status" value="1"/>
</dbReference>
<dbReference type="InterPro" id="IPR050275">
    <property type="entry name" value="PGM_Phosphatase"/>
</dbReference>
<dbReference type="PATRIC" id="fig|1121338.3.peg.2849"/>
<evidence type="ECO:0000313" key="3">
    <source>
        <dbReference type="EMBL" id="KYH29445.1"/>
    </source>
</evidence>
<comment type="caution">
    <text evidence="3">The sequence shown here is derived from an EMBL/GenBank/DDBJ whole genome shotgun (WGS) entry which is preliminary data.</text>
</comment>
<dbReference type="EMBL" id="LTBA01000086">
    <property type="protein sequence ID" value="KYH29445.1"/>
    <property type="molecule type" value="Genomic_DNA"/>
</dbReference>
<dbReference type="PANTHER" id="PTHR48100:SF1">
    <property type="entry name" value="HISTIDINE PHOSPHATASE FAMILY PROTEIN-RELATED"/>
    <property type="match status" value="1"/>
</dbReference>
<evidence type="ECO:0000256" key="2">
    <source>
        <dbReference type="PIRSR" id="PIRSR613078-2"/>
    </source>
</evidence>
<organism evidence="3 4">
    <name type="scientific">Clostridium tepidiprofundi DSM 19306</name>
    <dbReference type="NCBI Taxonomy" id="1121338"/>
    <lineage>
        <taxon>Bacteria</taxon>
        <taxon>Bacillati</taxon>
        <taxon>Bacillota</taxon>
        <taxon>Clostridia</taxon>
        <taxon>Eubacteriales</taxon>
        <taxon>Clostridiaceae</taxon>
        <taxon>Clostridium</taxon>
    </lineage>
</organism>
<reference evidence="3 4" key="1">
    <citation type="submission" date="2016-02" db="EMBL/GenBank/DDBJ databases">
        <title>Genome sequence of Clostridium tepidiprofundi DSM 19306.</title>
        <authorList>
            <person name="Poehlein A."/>
            <person name="Daniel R."/>
        </authorList>
    </citation>
    <scope>NUCLEOTIDE SEQUENCE [LARGE SCALE GENOMIC DNA]</scope>
    <source>
        <strain evidence="3 4">DSM 19306</strain>
    </source>
</reference>
<dbReference type="RefSeq" id="WP_066827549.1">
    <property type="nucleotide sequence ID" value="NZ_LTBA01000086.1"/>
</dbReference>
<dbReference type="PANTHER" id="PTHR48100">
    <property type="entry name" value="BROAD-SPECIFICITY PHOSPHATASE YOR283W-RELATED"/>
    <property type="match status" value="1"/>
</dbReference>
<dbReference type="SMART" id="SM00855">
    <property type="entry name" value="PGAM"/>
    <property type="match status" value="1"/>
</dbReference>
<dbReference type="OrthoDB" id="9781415at2"/>